<accession>A0ABU9ED63</accession>
<dbReference type="SUPFAM" id="SSF56300">
    <property type="entry name" value="Metallo-dependent phosphatases"/>
    <property type="match status" value="1"/>
</dbReference>
<dbReference type="InterPro" id="IPR006179">
    <property type="entry name" value="5_nucleotidase/apyrase"/>
</dbReference>
<dbReference type="PANTHER" id="PTHR11575:SF24">
    <property type="entry name" value="5'-NUCLEOTIDASE"/>
    <property type="match status" value="1"/>
</dbReference>
<dbReference type="Proteomes" id="UP001484239">
    <property type="component" value="Unassembled WGS sequence"/>
</dbReference>
<keyword evidence="7" id="KW-1185">Reference proteome</keyword>
<dbReference type="PRINTS" id="PR01607">
    <property type="entry name" value="APYRASEFAMLY"/>
</dbReference>
<evidence type="ECO:0000256" key="2">
    <source>
        <dbReference type="RuleBase" id="RU362119"/>
    </source>
</evidence>
<proteinExistence type="inferred from homology"/>
<feature type="region of interest" description="Disordered" evidence="3">
    <location>
        <begin position="33"/>
        <end position="56"/>
    </location>
</feature>
<dbReference type="InterPro" id="IPR004843">
    <property type="entry name" value="Calcineurin-like_PHP"/>
</dbReference>
<evidence type="ECO:0000259" key="5">
    <source>
        <dbReference type="Pfam" id="PF02872"/>
    </source>
</evidence>
<name>A0ABU9ED63_9BACT</name>
<dbReference type="InterPro" id="IPR008334">
    <property type="entry name" value="5'-Nucleotdase_C"/>
</dbReference>
<evidence type="ECO:0000256" key="3">
    <source>
        <dbReference type="SAM" id="MobiDB-lite"/>
    </source>
</evidence>
<evidence type="ECO:0000256" key="1">
    <source>
        <dbReference type="ARBA" id="ARBA00022729"/>
    </source>
</evidence>
<feature type="chain" id="PRO_5044960965" evidence="2">
    <location>
        <begin position="29"/>
        <end position="530"/>
    </location>
</feature>
<feature type="domain" description="5'-Nucleotidase C-terminal" evidence="5">
    <location>
        <begin position="365"/>
        <end position="469"/>
    </location>
</feature>
<dbReference type="RefSeq" id="WP_405283581.1">
    <property type="nucleotide sequence ID" value="NZ_CP144380.1"/>
</dbReference>
<feature type="signal peptide" evidence="2">
    <location>
        <begin position="1"/>
        <end position="28"/>
    </location>
</feature>
<evidence type="ECO:0000259" key="4">
    <source>
        <dbReference type="Pfam" id="PF00149"/>
    </source>
</evidence>
<dbReference type="EMBL" id="JBBHLI010000014">
    <property type="protein sequence ID" value="MEK9502694.1"/>
    <property type="molecule type" value="Genomic_DNA"/>
</dbReference>
<organism evidence="6 7">
    <name type="scientific">Gaopeijia maritima</name>
    <dbReference type="NCBI Taxonomy" id="3119007"/>
    <lineage>
        <taxon>Bacteria</taxon>
        <taxon>Pseudomonadati</taxon>
        <taxon>Gemmatimonadota</taxon>
        <taxon>Longimicrobiia</taxon>
        <taxon>Gaopeijiales</taxon>
        <taxon>Gaopeijiaceae</taxon>
        <taxon>Gaopeijia</taxon>
    </lineage>
</organism>
<comment type="caution">
    <text evidence="6">The sequence shown here is derived from an EMBL/GenBank/DDBJ whole genome shotgun (WGS) entry which is preliminary data.</text>
</comment>
<dbReference type="Gene3D" id="3.60.21.10">
    <property type="match status" value="1"/>
</dbReference>
<keyword evidence="2" id="KW-0378">Hydrolase</keyword>
<comment type="similarity">
    <text evidence="2">Belongs to the 5'-nucleotidase family.</text>
</comment>
<evidence type="ECO:0000313" key="7">
    <source>
        <dbReference type="Proteomes" id="UP001484239"/>
    </source>
</evidence>
<dbReference type="InterPro" id="IPR029052">
    <property type="entry name" value="Metallo-depent_PP-like"/>
</dbReference>
<dbReference type="InterPro" id="IPR036907">
    <property type="entry name" value="5'-Nucleotdase_C_sf"/>
</dbReference>
<dbReference type="Gene3D" id="3.90.780.10">
    <property type="entry name" value="5'-Nucleotidase, C-terminal domain"/>
    <property type="match status" value="1"/>
</dbReference>
<protein>
    <submittedName>
        <fullName evidence="6">5'-nucleotidase C-terminal domain-containing protein</fullName>
    </submittedName>
</protein>
<gene>
    <name evidence="6" type="ORF">WI372_16990</name>
</gene>
<dbReference type="Pfam" id="PF00149">
    <property type="entry name" value="Metallophos"/>
    <property type="match status" value="1"/>
</dbReference>
<keyword evidence="2" id="KW-0547">Nucleotide-binding</keyword>
<feature type="domain" description="Calcineurin-like phosphoesterase" evidence="4">
    <location>
        <begin position="67"/>
        <end position="274"/>
    </location>
</feature>
<reference evidence="6 7" key="1">
    <citation type="submission" date="2024-02" db="EMBL/GenBank/DDBJ databases">
        <title>A novel Gemmatimonadota bacterium.</title>
        <authorList>
            <person name="Du Z.-J."/>
            <person name="Ye Y.-Q."/>
        </authorList>
    </citation>
    <scope>NUCLEOTIDE SEQUENCE [LARGE SCALE GENOMIC DNA]</scope>
    <source>
        <strain evidence="6 7">DH-20</strain>
    </source>
</reference>
<evidence type="ECO:0000313" key="6">
    <source>
        <dbReference type="EMBL" id="MEK9502694.1"/>
    </source>
</evidence>
<dbReference type="Pfam" id="PF02872">
    <property type="entry name" value="5_nucleotid_C"/>
    <property type="match status" value="1"/>
</dbReference>
<dbReference type="PROSITE" id="PS51257">
    <property type="entry name" value="PROKAR_LIPOPROTEIN"/>
    <property type="match status" value="1"/>
</dbReference>
<keyword evidence="1 2" id="KW-0732">Signal</keyword>
<sequence length="530" mass="56764">MPRTTTPRMSRAKALAASLSIALGAALAACGPSGPYRTPEPRPSSPVVQDSAPGGRISTTSTDIRVTLLQINDLYEITPVGGGAWGGPARVATLLRRLEAWNPNTRAVIAGDFFSPSALGTARVDGERLAGRQMVAVLNAMGLDHATFGNHEFDIGREAFLARLEESEFSWFSSNVTDASGAAFPGTHGVQVLHFTGTAGDTLRLALIGVTKPDMAPEWVRVSDPVAAVREAVDAMGDSVQAIVAITHLDLEDDIALAEAVPELDLIMGGHEHENILARRGPDLTPIAKADANVRTVYVHDLRWDPSMQRLEVDSRLMPITPDLPDDPETDAEVGRWLDRGWAGFREAGFEPEAVIVTVPETLDGREAVVRNRSTTLTDLIVEGMRAEVDGPAVALLNAGSIRIDDQIAPGPLTQYDVIRILPFGGAVVEVEMSTALLAEVLAQGRANVGSGGMLHGNAEMASEGLRVEGRVLDADAPVRALVPEFLLTGLETGLDYFTPDHPELTVIAEHRDIRQTLIDALERRWGSRP</sequence>
<dbReference type="SUPFAM" id="SSF55816">
    <property type="entry name" value="5'-nucleotidase (syn. UDP-sugar hydrolase), C-terminal domain"/>
    <property type="match status" value="1"/>
</dbReference>
<dbReference type="PANTHER" id="PTHR11575">
    <property type="entry name" value="5'-NUCLEOTIDASE-RELATED"/>
    <property type="match status" value="1"/>
</dbReference>